<sequence length="148" mass="15559">MTTDWLLSETLAPQVEGDLLAPLYEAAAHGVLALPFCGECGTPLDLDQQVCDGCGADEIAWRPVEPAGTVHSATRVHRREPGLVVAEEPYPVLDVELSSGHRLIMTTRTAPPGLPRIGDPVAVVFRELGGVSIPAAALTTPSTSEVTP</sequence>
<dbReference type="Proteomes" id="UP000564496">
    <property type="component" value="Unassembled WGS sequence"/>
</dbReference>
<dbReference type="SUPFAM" id="SSF50249">
    <property type="entry name" value="Nucleic acid-binding proteins"/>
    <property type="match status" value="1"/>
</dbReference>
<dbReference type="InterPro" id="IPR012340">
    <property type="entry name" value="NA-bd_OB-fold"/>
</dbReference>
<dbReference type="InterPro" id="IPR002878">
    <property type="entry name" value="ChsH2_C"/>
</dbReference>
<dbReference type="EMBL" id="JACBZR010000001">
    <property type="protein sequence ID" value="NYI78315.1"/>
    <property type="molecule type" value="Genomic_DNA"/>
</dbReference>
<reference evidence="2 3" key="1">
    <citation type="submission" date="2020-07" db="EMBL/GenBank/DDBJ databases">
        <title>Sequencing the genomes of 1000 actinobacteria strains.</title>
        <authorList>
            <person name="Klenk H.-P."/>
        </authorList>
    </citation>
    <scope>NUCLEOTIDE SEQUENCE [LARGE SCALE GENOMIC DNA]</scope>
    <source>
        <strain evidence="2 3">DSM 26487</strain>
    </source>
</reference>
<evidence type="ECO:0000313" key="3">
    <source>
        <dbReference type="Proteomes" id="UP000564496"/>
    </source>
</evidence>
<feature type="domain" description="ChsH2 C-terminal OB-fold" evidence="1">
    <location>
        <begin position="61"/>
        <end position="126"/>
    </location>
</feature>
<name>A0A7Z0DMV2_9ACTN</name>
<protein>
    <submittedName>
        <fullName evidence="2">Putative OB-fold protein</fullName>
    </submittedName>
</protein>
<organism evidence="2 3">
    <name type="scientific">Nocardioides panzhihuensis</name>
    <dbReference type="NCBI Taxonomy" id="860243"/>
    <lineage>
        <taxon>Bacteria</taxon>
        <taxon>Bacillati</taxon>
        <taxon>Actinomycetota</taxon>
        <taxon>Actinomycetes</taxon>
        <taxon>Propionibacteriales</taxon>
        <taxon>Nocardioidaceae</taxon>
        <taxon>Nocardioides</taxon>
    </lineage>
</organism>
<proteinExistence type="predicted"/>
<accession>A0A7Z0DMV2</accession>
<gene>
    <name evidence="2" type="ORF">BJ988_002963</name>
</gene>
<dbReference type="AlphaFoldDB" id="A0A7Z0DMV2"/>
<dbReference type="Pfam" id="PF01796">
    <property type="entry name" value="OB_ChsH2_C"/>
    <property type="match status" value="1"/>
</dbReference>
<evidence type="ECO:0000259" key="1">
    <source>
        <dbReference type="Pfam" id="PF01796"/>
    </source>
</evidence>
<comment type="caution">
    <text evidence="2">The sequence shown here is derived from an EMBL/GenBank/DDBJ whole genome shotgun (WGS) entry which is preliminary data.</text>
</comment>
<dbReference type="RefSeq" id="WP_179658660.1">
    <property type="nucleotide sequence ID" value="NZ_JACBZR010000001.1"/>
</dbReference>
<keyword evidence="3" id="KW-1185">Reference proteome</keyword>
<evidence type="ECO:0000313" key="2">
    <source>
        <dbReference type="EMBL" id="NYI78315.1"/>
    </source>
</evidence>